<keyword evidence="3" id="KW-1185">Reference proteome</keyword>
<feature type="transmembrane region" description="Helical" evidence="1">
    <location>
        <begin position="41"/>
        <end position="60"/>
    </location>
</feature>
<evidence type="ECO:0000256" key="1">
    <source>
        <dbReference type="SAM" id="Phobius"/>
    </source>
</evidence>
<proteinExistence type="predicted"/>
<evidence type="ECO:0000313" key="2">
    <source>
        <dbReference type="EMBL" id="KUM57650.1"/>
    </source>
</evidence>
<keyword evidence="1" id="KW-0812">Transmembrane</keyword>
<gene>
    <name evidence="2" type="ORF">ACN42_g9529</name>
</gene>
<organism evidence="2 3">
    <name type="scientific">Penicillium freii</name>
    <dbReference type="NCBI Taxonomy" id="48697"/>
    <lineage>
        <taxon>Eukaryota</taxon>
        <taxon>Fungi</taxon>
        <taxon>Dikarya</taxon>
        <taxon>Ascomycota</taxon>
        <taxon>Pezizomycotina</taxon>
        <taxon>Eurotiomycetes</taxon>
        <taxon>Eurotiomycetidae</taxon>
        <taxon>Eurotiales</taxon>
        <taxon>Aspergillaceae</taxon>
        <taxon>Penicillium</taxon>
    </lineage>
</organism>
<reference evidence="2 3" key="1">
    <citation type="submission" date="2015-10" db="EMBL/GenBank/DDBJ databases">
        <title>Genome sequencing of Penicillium freii.</title>
        <authorList>
            <person name="Nguyen H.D."/>
            <person name="Visagie C.M."/>
            <person name="Seifert K.A."/>
        </authorList>
    </citation>
    <scope>NUCLEOTIDE SEQUENCE [LARGE SCALE GENOMIC DNA]</scope>
    <source>
        <strain evidence="2 3">DAOM 242723</strain>
    </source>
</reference>
<evidence type="ECO:0000313" key="3">
    <source>
        <dbReference type="Proteomes" id="UP000055045"/>
    </source>
</evidence>
<dbReference type="Proteomes" id="UP000055045">
    <property type="component" value="Unassembled WGS sequence"/>
</dbReference>
<name>A0A117NLG6_PENFR</name>
<dbReference type="EMBL" id="LLXE01000346">
    <property type="protein sequence ID" value="KUM57650.1"/>
    <property type="molecule type" value="Genomic_DNA"/>
</dbReference>
<dbReference type="AlphaFoldDB" id="A0A117NLG6"/>
<keyword evidence="1" id="KW-1133">Transmembrane helix</keyword>
<protein>
    <submittedName>
        <fullName evidence="2">Uncharacterized protein</fullName>
    </submittedName>
</protein>
<sequence length="74" mass="8550">MRSSSFIFFSSLFYSHPYSFLFIPSLSFFHRSSSGVSTSNTVALLSLLLASYYNPIIFHLKTLHLRFTSSLFHF</sequence>
<accession>A0A117NLG6</accession>
<comment type="caution">
    <text evidence="2">The sequence shown here is derived from an EMBL/GenBank/DDBJ whole genome shotgun (WGS) entry which is preliminary data.</text>
</comment>
<feature type="transmembrane region" description="Helical" evidence="1">
    <location>
        <begin position="6"/>
        <end position="29"/>
    </location>
</feature>
<keyword evidence="1" id="KW-0472">Membrane</keyword>